<evidence type="ECO:0000313" key="5">
    <source>
        <dbReference type="EMBL" id="KHG27054.1"/>
    </source>
</evidence>
<evidence type="ECO:0000313" key="3">
    <source>
        <dbReference type="EMBL" id="KHG14444.1"/>
    </source>
</evidence>
<dbReference type="AlphaFoldDB" id="A0A0B0PRJ5"/>
<keyword evidence="6" id="KW-1185">Reference proteome</keyword>
<gene>
    <name evidence="5" type="ORF">F383_04790</name>
    <name evidence="3" type="ORF">F383_18759</name>
    <name evidence="2" type="ORF">F383_19504</name>
    <name evidence="4" type="ORF">F383_24565</name>
</gene>
<dbReference type="EMBL" id="KN439706">
    <property type="protein sequence ID" value="KHG27054.1"/>
    <property type="molecule type" value="Genomic_DNA"/>
</dbReference>
<dbReference type="EMBL" id="KN401573">
    <property type="protein sequence ID" value="KHG14444.1"/>
    <property type="molecule type" value="Genomic_DNA"/>
</dbReference>
<evidence type="ECO:0000256" key="1">
    <source>
        <dbReference type="SAM" id="MobiDB-lite"/>
    </source>
</evidence>
<name>A0A0B0PRJ5_GOSAR</name>
<accession>A0A0B0PRJ5</accession>
<sequence>MNFWHQSRSFTIMCHLRSRQKHLVQGEPNLHDSPSEGRWARDPD</sequence>
<dbReference type="EMBL" id="KN411411">
    <property type="protein sequence ID" value="KHG18804.1"/>
    <property type="molecule type" value="Genomic_DNA"/>
</dbReference>
<reference evidence="5" key="1">
    <citation type="submission" date="2014-09" db="EMBL/GenBank/DDBJ databases">
        <title>G. arboreum L. cv. AKA8401 A2 genome assembly version 1.0.</title>
        <authorList>
            <person name="Mudge J."/>
            <person name="Ramaraj T."/>
            <person name="Lindquist I.E."/>
            <person name="Bharti A.K."/>
            <person name="Sundararajan A."/>
            <person name="Cameron C.T."/>
            <person name="Woodward J.E."/>
            <person name="May G.D."/>
            <person name="Brubaker C."/>
            <person name="Broadhvest J."/>
            <person name="Wilkins T.A."/>
        </authorList>
    </citation>
    <scope>NUCLEOTIDE SEQUENCE</scope>
</reference>
<feature type="region of interest" description="Disordered" evidence="1">
    <location>
        <begin position="24"/>
        <end position="44"/>
    </location>
</feature>
<reference evidence="6" key="2">
    <citation type="submission" date="2014-09" db="EMBL/GenBank/DDBJ databases">
        <authorList>
            <person name="Mudge J."/>
            <person name="Ramaraj T."/>
            <person name="Lindquist I.E."/>
            <person name="Bharti A.K."/>
            <person name="Sundararajan A."/>
            <person name="Cameron C.T."/>
            <person name="Woodward J.E."/>
            <person name="May G.D."/>
            <person name="Brubaker C."/>
            <person name="Broadhvest J."/>
            <person name="Wilkins T.A."/>
        </authorList>
    </citation>
    <scope>NUCLEOTIDE SEQUENCE</scope>
    <source>
        <strain evidence="6">cv. AKA8401</strain>
    </source>
</reference>
<proteinExistence type="predicted"/>
<dbReference type="Proteomes" id="UP000032142">
    <property type="component" value="Unassembled WGS sequence"/>
</dbReference>
<evidence type="ECO:0000313" key="2">
    <source>
        <dbReference type="EMBL" id="KHG13226.1"/>
    </source>
</evidence>
<dbReference type="EMBL" id="KN399126">
    <property type="protein sequence ID" value="KHG13226.1"/>
    <property type="molecule type" value="Genomic_DNA"/>
</dbReference>
<organism evidence="5 6">
    <name type="scientific">Gossypium arboreum</name>
    <name type="common">Tree cotton</name>
    <name type="synonym">Gossypium nanking</name>
    <dbReference type="NCBI Taxonomy" id="29729"/>
    <lineage>
        <taxon>Eukaryota</taxon>
        <taxon>Viridiplantae</taxon>
        <taxon>Streptophyta</taxon>
        <taxon>Embryophyta</taxon>
        <taxon>Tracheophyta</taxon>
        <taxon>Spermatophyta</taxon>
        <taxon>Magnoliopsida</taxon>
        <taxon>eudicotyledons</taxon>
        <taxon>Gunneridae</taxon>
        <taxon>Pentapetalae</taxon>
        <taxon>rosids</taxon>
        <taxon>malvids</taxon>
        <taxon>Malvales</taxon>
        <taxon>Malvaceae</taxon>
        <taxon>Malvoideae</taxon>
        <taxon>Gossypium</taxon>
    </lineage>
</organism>
<feature type="compositionally biased region" description="Basic and acidic residues" evidence="1">
    <location>
        <begin position="29"/>
        <end position="44"/>
    </location>
</feature>
<evidence type="ECO:0000313" key="4">
    <source>
        <dbReference type="EMBL" id="KHG18804.1"/>
    </source>
</evidence>
<protein>
    <submittedName>
        <fullName evidence="5">Uncharacterized protein</fullName>
    </submittedName>
</protein>
<evidence type="ECO:0000313" key="6">
    <source>
        <dbReference type="Proteomes" id="UP000032142"/>
    </source>
</evidence>